<keyword evidence="3" id="KW-1185">Reference proteome</keyword>
<keyword evidence="1" id="KW-0812">Transmembrane</keyword>
<keyword evidence="1" id="KW-0472">Membrane</keyword>
<feature type="transmembrane region" description="Helical" evidence="1">
    <location>
        <begin position="155"/>
        <end position="175"/>
    </location>
</feature>
<reference evidence="3" key="1">
    <citation type="submission" date="2016-10" db="EMBL/GenBank/DDBJ databases">
        <authorList>
            <person name="Varghese N."/>
            <person name="Submissions S."/>
        </authorList>
    </citation>
    <scope>NUCLEOTIDE SEQUENCE [LARGE SCALE GENOMIC DNA]</scope>
    <source>
        <strain evidence="3">S1b</strain>
    </source>
</reference>
<evidence type="ECO:0000313" key="2">
    <source>
        <dbReference type="EMBL" id="SER67988.1"/>
    </source>
</evidence>
<accession>A0A1H9R5L3</accession>
<keyword evidence="1" id="KW-1133">Transmembrane helix</keyword>
<organism evidence="2 3">
    <name type="scientific">Lachnobacterium bovis</name>
    <dbReference type="NCBI Taxonomy" id="140626"/>
    <lineage>
        <taxon>Bacteria</taxon>
        <taxon>Bacillati</taxon>
        <taxon>Bacillota</taxon>
        <taxon>Clostridia</taxon>
        <taxon>Lachnospirales</taxon>
        <taxon>Lachnospiraceae</taxon>
        <taxon>Lachnobacterium</taxon>
    </lineage>
</organism>
<dbReference type="PANTHER" id="PTHR36434:SF1">
    <property type="entry name" value="MEMBRANE PROTEASE YUGP-RELATED"/>
    <property type="match status" value="1"/>
</dbReference>
<evidence type="ECO:0000256" key="1">
    <source>
        <dbReference type="SAM" id="Phobius"/>
    </source>
</evidence>
<name>A0A1H9R5L3_9FIRM</name>
<dbReference type="Pfam" id="PF04298">
    <property type="entry name" value="Zn_peptidase_2"/>
    <property type="match status" value="1"/>
</dbReference>
<dbReference type="RefSeq" id="WP_074730448.1">
    <property type="nucleotide sequence ID" value="NZ_FOGW01000007.1"/>
</dbReference>
<gene>
    <name evidence="2" type="ORF">SAMN02910429_00780</name>
</gene>
<dbReference type="InterPro" id="IPR007395">
    <property type="entry name" value="Zn_peptidase_2"/>
</dbReference>
<dbReference type="AlphaFoldDB" id="A0A1H9R5L3"/>
<dbReference type="Proteomes" id="UP000182471">
    <property type="component" value="Unassembled WGS sequence"/>
</dbReference>
<evidence type="ECO:0008006" key="4">
    <source>
        <dbReference type="Google" id="ProtNLM"/>
    </source>
</evidence>
<dbReference type="PANTHER" id="PTHR36434">
    <property type="entry name" value="MEMBRANE PROTEASE YUGP-RELATED"/>
    <property type="match status" value="1"/>
</dbReference>
<feature type="transmembrane region" description="Helical" evidence="1">
    <location>
        <begin position="127"/>
        <end position="149"/>
    </location>
</feature>
<proteinExistence type="predicted"/>
<feature type="transmembrane region" description="Helical" evidence="1">
    <location>
        <begin position="204"/>
        <end position="232"/>
    </location>
</feature>
<dbReference type="EMBL" id="FOGW01000007">
    <property type="protein sequence ID" value="SER67988.1"/>
    <property type="molecule type" value="Genomic_DNA"/>
</dbReference>
<sequence length="238" mass="26731">MGYYYPYYYYYYDPTFILIIIGAIISLFASLNIKWTFFRYNKKRSTSGFTAKDVAEMILSRAGIYGVRIEHISGELTDHYDPRADVVRLSDSVYNSTSIAAIGVAAHECGHVIQYHKNYKPIYIRNSIVGVVNFGSYASMPLFMIGLILGKLALAKLGVLLFSLTLVFQLITLPVEINASRRAIKILSEGNYMRKDELRGAKKVLIAAALTYVAAVLTSLLQVLRFLLIIAANSREED</sequence>
<evidence type="ECO:0000313" key="3">
    <source>
        <dbReference type="Proteomes" id="UP000182471"/>
    </source>
</evidence>
<protein>
    <recommendedName>
        <fullName evidence="4">Neutral zinc metallopeptidase</fullName>
    </recommendedName>
</protein>
<feature type="transmembrane region" description="Helical" evidence="1">
    <location>
        <begin position="15"/>
        <end position="35"/>
    </location>
</feature>